<dbReference type="PROSITE" id="PS51450">
    <property type="entry name" value="LRR"/>
    <property type="match status" value="1"/>
</dbReference>
<feature type="signal peptide" evidence="3">
    <location>
        <begin position="1"/>
        <end position="21"/>
    </location>
</feature>
<dbReference type="InterPro" id="IPR032675">
    <property type="entry name" value="LRR_dom_sf"/>
</dbReference>
<evidence type="ECO:0000256" key="2">
    <source>
        <dbReference type="ARBA" id="ARBA00022737"/>
    </source>
</evidence>
<dbReference type="SMART" id="SM00369">
    <property type="entry name" value="LRR_TYP"/>
    <property type="match status" value="3"/>
</dbReference>
<sequence length="317" mass="36448">MECWWYLVTFFCVCAWSQAAALQEDCPHPEDSFPCYCEEDDERTTMNCNYLNEDKQIREALSRLTDYKITTVSMWMFETGIIKSDAFKGPAINEIVFNNSTVNLESPPFQGQENSLNRLSFLSCYDEDRAFSTWSLGHLKTLKEVSFVKNSIKVLKNNWITSSGPVLRSISFDNCKIEEIGDKVFSKLESLTTIFLTGNKFTTLKRSMFPRPAENLRTLSMNDNQIDSLPDDIFKDMPSLRTVEMERNKLKTLTESAWGSIIEDLSRVYLEDNPFRCDKSLKWISKKALPKTFTGACSEPSKLKNKSLRVLTPADFH</sequence>
<keyword evidence="3" id="KW-0732">Signal</keyword>
<protein>
    <submittedName>
        <fullName evidence="4">Uncharacterized protein</fullName>
    </submittedName>
</protein>
<proteinExistence type="predicted"/>
<dbReference type="PANTHER" id="PTHR24366:SF96">
    <property type="entry name" value="LEUCINE RICH REPEAT CONTAINING 53"/>
    <property type="match status" value="1"/>
</dbReference>
<dbReference type="Proteomes" id="UP001054945">
    <property type="component" value="Unassembled WGS sequence"/>
</dbReference>
<evidence type="ECO:0000256" key="1">
    <source>
        <dbReference type="ARBA" id="ARBA00022614"/>
    </source>
</evidence>
<gene>
    <name evidence="4" type="primary">AVEN_28028_1</name>
    <name evidence="4" type="ORF">CEXT_92441</name>
</gene>
<evidence type="ECO:0000256" key="3">
    <source>
        <dbReference type="SAM" id="SignalP"/>
    </source>
</evidence>
<evidence type="ECO:0000313" key="5">
    <source>
        <dbReference type="Proteomes" id="UP001054945"/>
    </source>
</evidence>
<dbReference type="PANTHER" id="PTHR24366">
    <property type="entry name" value="IG(IMMUNOGLOBULIN) AND LRR(LEUCINE RICH REPEAT) DOMAINS"/>
    <property type="match status" value="1"/>
</dbReference>
<keyword evidence="2" id="KW-0677">Repeat</keyword>
<dbReference type="InterPro" id="IPR026906">
    <property type="entry name" value="LRR_5"/>
</dbReference>
<reference evidence="4 5" key="1">
    <citation type="submission" date="2021-06" db="EMBL/GenBank/DDBJ databases">
        <title>Caerostris extrusa draft genome.</title>
        <authorList>
            <person name="Kono N."/>
            <person name="Arakawa K."/>
        </authorList>
    </citation>
    <scope>NUCLEOTIDE SEQUENCE [LARGE SCALE GENOMIC DNA]</scope>
</reference>
<keyword evidence="5" id="KW-1185">Reference proteome</keyword>
<dbReference type="InterPro" id="IPR003591">
    <property type="entry name" value="Leu-rich_rpt_typical-subtyp"/>
</dbReference>
<dbReference type="Pfam" id="PF13306">
    <property type="entry name" value="LRR_5"/>
    <property type="match status" value="1"/>
</dbReference>
<dbReference type="Pfam" id="PF13855">
    <property type="entry name" value="LRR_8"/>
    <property type="match status" value="1"/>
</dbReference>
<dbReference type="InterPro" id="IPR001611">
    <property type="entry name" value="Leu-rich_rpt"/>
</dbReference>
<dbReference type="SUPFAM" id="SSF52058">
    <property type="entry name" value="L domain-like"/>
    <property type="match status" value="1"/>
</dbReference>
<organism evidence="4 5">
    <name type="scientific">Caerostris extrusa</name>
    <name type="common">Bark spider</name>
    <name type="synonym">Caerostris bankana</name>
    <dbReference type="NCBI Taxonomy" id="172846"/>
    <lineage>
        <taxon>Eukaryota</taxon>
        <taxon>Metazoa</taxon>
        <taxon>Ecdysozoa</taxon>
        <taxon>Arthropoda</taxon>
        <taxon>Chelicerata</taxon>
        <taxon>Arachnida</taxon>
        <taxon>Araneae</taxon>
        <taxon>Araneomorphae</taxon>
        <taxon>Entelegynae</taxon>
        <taxon>Araneoidea</taxon>
        <taxon>Araneidae</taxon>
        <taxon>Caerostris</taxon>
    </lineage>
</organism>
<dbReference type="AlphaFoldDB" id="A0AAV4RHU7"/>
<evidence type="ECO:0000313" key="4">
    <source>
        <dbReference type="EMBL" id="GIY20301.1"/>
    </source>
</evidence>
<keyword evidence="1" id="KW-0433">Leucine-rich repeat</keyword>
<dbReference type="EMBL" id="BPLR01007866">
    <property type="protein sequence ID" value="GIY20301.1"/>
    <property type="molecule type" value="Genomic_DNA"/>
</dbReference>
<feature type="chain" id="PRO_5043820060" evidence="3">
    <location>
        <begin position="22"/>
        <end position="317"/>
    </location>
</feature>
<name>A0AAV4RHU7_CAEEX</name>
<comment type="caution">
    <text evidence="4">The sequence shown here is derived from an EMBL/GenBank/DDBJ whole genome shotgun (WGS) entry which is preliminary data.</text>
</comment>
<dbReference type="Gene3D" id="3.80.10.10">
    <property type="entry name" value="Ribonuclease Inhibitor"/>
    <property type="match status" value="1"/>
</dbReference>
<accession>A0AAV4RHU7</accession>